<dbReference type="Pfam" id="PF12728">
    <property type="entry name" value="HTH_17"/>
    <property type="match status" value="1"/>
</dbReference>
<dbReference type="GeneID" id="300553333"/>
<reference evidence="2 3" key="1">
    <citation type="submission" date="2014-10" db="EMBL/GenBank/DDBJ databases">
        <title>Whole Genome sequence of Corynebacterium auriscanis strain CIP 106629.</title>
        <authorList>
            <person name="Hassan S.S."/>
            <person name="Jamal S.B."/>
            <person name="Tiwari S."/>
            <person name="Oliveira L.D.C."/>
            <person name="Souza F."/>
            <person name="Mariano D.C."/>
            <person name="Almeida S."/>
            <person name="Dorella F."/>
            <person name="Pereira F."/>
            <person name="Carvalho A."/>
            <person name="Leal C.A."/>
            <person name="Soares S.D.C."/>
            <person name="Figueiredo H.C."/>
            <person name="Silva A."/>
            <person name="Azevedo V.A."/>
        </authorList>
    </citation>
    <scope>NUCLEOTIDE SEQUENCE [LARGE SCALE GENOMIC DNA]</scope>
    <source>
        <strain evidence="2 3">CIP 106629</strain>
    </source>
</reference>
<sequence length="81" mass="9260">MKITKQRAKELMETIELVLGPDKRTATLTITDFAKITGKHRMTIWKACARGDLPASQERKNCKYSIDYSELDRYLPQEAAA</sequence>
<dbReference type="RefSeq" id="WP_035115783.1">
    <property type="nucleotide sequence ID" value="NZ_CP047046.1"/>
</dbReference>
<dbReference type="EMBL" id="JRVJ01000021">
    <property type="protein sequence ID" value="KGM18168.1"/>
    <property type="molecule type" value="Genomic_DNA"/>
</dbReference>
<organism evidence="2 3">
    <name type="scientific">Corynebacterium auriscanis</name>
    <dbReference type="NCBI Taxonomy" id="99807"/>
    <lineage>
        <taxon>Bacteria</taxon>
        <taxon>Bacillati</taxon>
        <taxon>Actinomycetota</taxon>
        <taxon>Actinomycetes</taxon>
        <taxon>Mycobacteriales</taxon>
        <taxon>Corynebacteriaceae</taxon>
        <taxon>Corynebacterium</taxon>
    </lineage>
</organism>
<feature type="domain" description="Helix-turn-helix" evidence="1">
    <location>
        <begin position="28"/>
        <end position="75"/>
    </location>
</feature>
<accession>A0A0A2DG53</accession>
<protein>
    <recommendedName>
        <fullName evidence="1">Helix-turn-helix domain-containing protein</fullName>
    </recommendedName>
</protein>
<dbReference type="AlphaFoldDB" id="A0A0A2DG53"/>
<evidence type="ECO:0000259" key="1">
    <source>
        <dbReference type="Pfam" id="PF12728"/>
    </source>
</evidence>
<comment type="caution">
    <text evidence="2">The sequence shown here is derived from an EMBL/GenBank/DDBJ whole genome shotgun (WGS) entry which is preliminary data.</text>
</comment>
<evidence type="ECO:0000313" key="3">
    <source>
        <dbReference type="Proteomes" id="UP000030145"/>
    </source>
</evidence>
<dbReference type="InterPro" id="IPR041657">
    <property type="entry name" value="HTH_17"/>
</dbReference>
<keyword evidence="3" id="KW-1185">Reference proteome</keyword>
<gene>
    <name evidence="2" type="ORF">MA47_09840</name>
</gene>
<evidence type="ECO:0000313" key="2">
    <source>
        <dbReference type="EMBL" id="KGM18168.1"/>
    </source>
</evidence>
<dbReference type="Proteomes" id="UP000030145">
    <property type="component" value="Unassembled WGS sequence"/>
</dbReference>
<proteinExistence type="predicted"/>
<name>A0A0A2DG53_9CORY</name>